<proteinExistence type="predicted"/>
<organism evidence="2 3">
    <name type="scientific">Hepatospora eriocheir</name>
    <dbReference type="NCBI Taxonomy" id="1081669"/>
    <lineage>
        <taxon>Eukaryota</taxon>
        <taxon>Fungi</taxon>
        <taxon>Fungi incertae sedis</taxon>
        <taxon>Microsporidia</taxon>
        <taxon>Hepatosporidae</taxon>
        <taxon>Hepatospora</taxon>
    </lineage>
</organism>
<evidence type="ECO:0000313" key="3">
    <source>
        <dbReference type="Proteomes" id="UP000192356"/>
    </source>
</evidence>
<dbReference type="OrthoDB" id="2193700at2759"/>
<accession>A0A1X0Q6B5</accession>
<dbReference type="VEuPathDB" id="MicrosporidiaDB:HERIO_2583"/>
<dbReference type="Pfam" id="PF01498">
    <property type="entry name" value="HTH_Tnp_Tc3_2"/>
    <property type="match status" value="1"/>
</dbReference>
<dbReference type="InterPro" id="IPR009057">
    <property type="entry name" value="Homeodomain-like_sf"/>
</dbReference>
<dbReference type="Gene3D" id="1.10.10.60">
    <property type="entry name" value="Homeodomain-like"/>
    <property type="match status" value="1"/>
</dbReference>
<dbReference type="InterPro" id="IPR002492">
    <property type="entry name" value="Transposase_Tc1-like"/>
</dbReference>
<dbReference type="GO" id="GO:0003677">
    <property type="term" value="F:DNA binding"/>
    <property type="evidence" value="ECO:0007669"/>
    <property type="project" value="InterPro"/>
</dbReference>
<reference evidence="2 3" key="1">
    <citation type="journal article" date="2017" name="Environ. Microbiol.">
        <title>Decay of the glycolytic pathway and adaptation to intranuclear parasitism within Enterocytozoonidae microsporidia.</title>
        <authorList>
            <person name="Wiredu Boakye D."/>
            <person name="Jaroenlak P."/>
            <person name="Prachumwat A."/>
            <person name="Williams T.A."/>
            <person name="Bateman K.S."/>
            <person name="Itsathitphaisarn O."/>
            <person name="Sritunyalucksana K."/>
            <person name="Paszkiewicz K.H."/>
            <person name="Moore K.A."/>
            <person name="Stentiford G.D."/>
            <person name="Williams B.A."/>
        </authorList>
    </citation>
    <scope>NUCLEOTIDE SEQUENCE [LARGE SCALE GENOMIC DNA]</scope>
    <source>
        <strain evidence="2 3">GB1</strain>
    </source>
</reference>
<evidence type="ECO:0000313" key="2">
    <source>
        <dbReference type="EMBL" id="ORD95315.1"/>
    </source>
</evidence>
<gene>
    <name evidence="2" type="ORF">HERIO_2583</name>
</gene>
<comment type="caution">
    <text evidence="2">The sequence shown here is derived from an EMBL/GenBank/DDBJ whole genome shotgun (WGS) entry which is preliminary data.</text>
</comment>
<feature type="domain" description="Transposase Tc1-like" evidence="1">
    <location>
        <begin position="67"/>
        <end position="138"/>
    </location>
</feature>
<dbReference type="Proteomes" id="UP000192356">
    <property type="component" value="Unassembled WGS sequence"/>
</dbReference>
<dbReference type="GO" id="GO:0006313">
    <property type="term" value="P:DNA transposition"/>
    <property type="evidence" value="ECO:0007669"/>
    <property type="project" value="InterPro"/>
</dbReference>
<protein>
    <recommendedName>
        <fullName evidence="1">Transposase Tc1-like domain-containing protein</fullName>
    </recommendedName>
</protein>
<dbReference type="SUPFAM" id="SSF46689">
    <property type="entry name" value="Homeodomain-like"/>
    <property type="match status" value="1"/>
</dbReference>
<sequence length="142" mass="16354">MTNYITYEVKVLIEDDLISGLSQREVALKRKVSKTLVCNINKKLKNGTPLGRKFGSGRPEILSDELKRQLFLIYDKNHKESCLKITQKFVEKFNVQISRQTVSRILSDFSLVTPKPAKKPLLRPINIEKRLNLSEKFLGISH</sequence>
<keyword evidence="3" id="KW-1185">Reference proteome</keyword>
<evidence type="ECO:0000259" key="1">
    <source>
        <dbReference type="Pfam" id="PF01498"/>
    </source>
</evidence>
<dbReference type="GO" id="GO:0015074">
    <property type="term" value="P:DNA integration"/>
    <property type="evidence" value="ECO:0007669"/>
    <property type="project" value="InterPro"/>
</dbReference>
<dbReference type="AlphaFoldDB" id="A0A1X0Q6B5"/>
<dbReference type="VEuPathDB" id="MicrosporidiaDB:A0H76_399"/>
<dbReference type="EMBL" id="LVKB01000418">
    <property type="protein sequence ID" value="ORD95315.1"/>
    <property type="molecule type" value="Genomic_DNA"/>
</dbReference>
<name>A0A1X0Q6B5_9MICR</name>